<feature type="transmembrane region" description="Helical" evidence="1">
    <location>
        <begin position="229"/>
        <end position="251"/>
    </location>
</feature>
<dbReference type="Proteomes" id="UP000283497">
    <property type="component" value="Unassembled WGS sequence"/>
</dbReference>
<keyword evidence="1" id="KW-1133">Transmembrane helix</keyword>
<dbReference type="EMBL" id="QSEP01000023">
    <property type="protein sequence ID" value="RGZ83887.1"/>
    <property type="molecule type" value="Genomic_DNA"/>
</dbReference>
<dbReference type="OrthoDB" id="3182597at2"/>
<evidence type="ECO:0000313" key="8">
    <source>
        <dbReference type="Proteomes" id="UP000283497"/>
    </source>
</evidence>
<evidence type="ECO:0000313" key="9">
    <source>
        <dbReference type="Proteomes" id="UP000283700"/>
    </source>
</evidence>
<evidence type="ECO:0000313" key="11">
    <source>
        <dbReference type="Proteomes" id="UP000286561"/>
    </source>
</evidence>
<dbReference type="EMBL" id="QSOE01000062">
    <property type="protein sequence ID" value="RGI86000.1"/>
    <property type="molecule type" value="Genomic_DNA"/>
</dbReference>
<keyword evidence="1" id="KW-0472">Membrane</keyword>
<protein>
    <submittedName>
        <fullName evidence="2">Uncharacterized protein</fullName>
    </submittedName>
</protein>
<evidence type="ECO:0000313" key="5">
    <source>
        <dbReference type="EMBL" id="RHK39766.1"/>
    </source>
</evidence>
<keyword evidence="10" id="KW-1185">Reference proteome</keyword>
<evidence type="ECO:0000313" key="2">
    <source>
        <dbReference type="EMBL" id="RGI86000.1"/>
    </source>
</evidence>
<sequence length="254" mass="29662">MENEYEPNLVLPFALDKHKALDLLKEKFAKQMFLPGNFCAASTIESMQGLYVPFWMYDLHTHVHFEGEADKVRTWDEDDYECTETSTYRILRDFDVDYDKIPVDASKVMPDKMMDLMEPYKYGELGDFDAKYLSGFQAEVYDEDKNTLLPRAKKKADKYSQKYLSSYNVEYDAVRPTVNDKKSTEKESFYSFLPVWRYVYRYQGKNYEFYVNGQTGKAVGEAPTSTGKIIAWFIAVFGSLFFTVEMLLYLLGVL</sequence>
<dbReference type="EMBL" id="QRQO01000048">
    <property type="protein sequence ID" value="RHN10411.1"/>
    <property type="molecule type" value="Genomic_DNA"/>
</dbReference>
<dbReference type="EMBL" id="QRNJ01000021">
    <property type="protein sequence ID" value="RHK39766.1"/>
    <property type="molecule type" value="Genomic_DNA"/>
</dbReference>
<evidence type="ECO:0000256" key="1">
    <source>
        <dbReference type="SAM" id="Phobius"/>
    </source>
</evidence>
<dbReference type="Proteomes" id="UP000286561">
    <property type="component" value="Unassembled WGS sequence"/>
</dbReference>
<proteinExistence type="predicted"/>
<evidence type="ECO:0000313" key="6">
    <source>
        <dbReference type="EMBL" id="RHN10411.1"/>
    </source>
</evidence>
<dbReference type="Proteomes" id="UP000283700">
    <property type="component" value="Unassembled WGS sequence"/>
</dbReference>
<evidence type="ECO:0000313" key="10">
    <source>
        <dbReference type="Proteomes" id="UP000284621"/>
    </source>
</evidence>
<name>A0A374NJA6_9FIRM</name>
<organism evidence="2 7">
    <name type="scientific">Anaerobutyricum hallii</name>
    <dbReference type="NCBI Taxonomy" id="39488"/>
    <lineage>
        <taxon>Bacteria</taxon>
        <taxon>Bacillati</taxon>
        <taxon>Bacillota</taxon>
        <taxon>Clostridia</taxon>
        <taxon>Lachnospirales</taxon>
        <taxon>Lachnospiraceae</taxon>
        <taxon>Anaerobutyricum</taxon>
    </lineage>
</organism>
<dbReference type="Proteomes" id="UP000262524">
    <property type="component" value="Unassembled WGS sequence"/>
</dbReference>
<gene>
    <name evidence="5" type="ORF">DW068_06700</name>
    <name evidence="4" type="ORF">DW833_15360</name>
    <name evidence="3" type="ORF">DW972_05610</name>
    <name evidence="6" type="ORF">DWZ29_13350</name>
    <name evidence="2" type="ORF">DXD91_09650</name>
</gene>
<dbReference type="AlphaFoldDB" id="A0A374NJA6"/>
<reference evidence="7 8" key="1">
    <citation type="submission" date="2018-08" db="EMBL/GenBank/DDBJ databases">
        <title>A genome reference for cultivated species of the human gut microbiota.</title>
        <authorList>
            <person name="Zou Y."/>
            <person name="Xue W."/>
            <person name="Luo G."/>
        </authorList>
    </citation>
    <scope>NUCLEOTIDE SEQUENCE [LARGE SCALE GENOMIC DNA]</scope>
    <source>
        <strain evidence="6 9">AF31-17AC</strain>
        <strain evidence="5 8">AF45-14BH</strain>
        <strain evidence="4 10">AM34-3LB</strain>
        <strain evidence="3 11">AM48-23BH</strain>
        <strain evidence="2 7">TM10-1AC</strain>
    </source>
</reference>
<dbReference type="EMBL" id="QSID01000026">
    <property type="protein sequence ID" value="RHC59782.1"/>
    <property type="molecule type" value="Genomic_DNA"/>
</dbReference>
<keyword evidence="1" id="KW-0812">Transmembrane</keyword>
<evidence type="ECO:0000313" key="3">
    <source>
        <dbReference type="EMBL" id="RGZ83887.1"/>
    </source>
</evidence>
<comment type="caution">
    <text evidence="2">The sequence shown here is derived from an EMBL/GenBank/DDBJ whole genome shotgun (WGS) entry which is preliminary data.</text>
</comment>
<accession>A0A374NJA6</accession>
<dbReference type="Proteomes" id="UP000284621">
    <property type="component" value="Unassembled WGS sequence"/>
</dbReference>
<evidence type="ECO:0000313" key="7">
    <source>
        <dbReference type="Proteomes" id="UP000262524"/>
    </source>
</evidence>
<evidence type="ECO:0000313" key="4">
    <source>
        <dbReference type="EMBL" id="RHC59782.1"/>
    </source>
</evidence>